<dbReference type="GO" id="GO:0003676">
    <property type="term" value="F:nucleic acid binding"/>
    <property type="evidence" value="ECO:0007669"/>
    <property type="project" value="InterPro"/>
</dbReference>
<dbReference type="PROSITE" id="PS00092">
    <property type="entry name" value="N6_MTASE"/>
    <property type="match status" value="1"/>
</dbReference>
<sequence length="619" mass="69039">MKANVPVTVVISNPPYDDKAENRGGWIEKRVKGQGRPPLDDFRHPGNGRYEHALKNLYVYFWRWATWKVFDAHPDDRHGVVCFITPSAFATGPAGRGMRDYLRRTCDEGWVVNLSPEGQRSDVATRVFPHVAQPLSICVFVRRADHDATRPARIHYRALHGKRAEKFAQLRAVGLDDEGWRDAHTEGVRPFTPAALSGWEEYPALDALFPWGSPGCKTNRSWVTSPHPSVLQRRWARLCGEEDPEAKAVLFKETRDRRLDTRPACLPGFPHPDRTIDEESHSRPPLLRIALRSFDRQWLIADNRVLDFARPDLWESLQPGQVFLNQQSSHEIDSGPALVATALLPDTHHFNGRGGRVHSVLHPDGSANVPTGLLRYLSAALGLDKVTVHDLAAYAVAVAGHSAFTEQFAEELLTPGVRLPLTRDPELWSEAVRVGRAFLWAATYGSWGDPPDAPVPDQEGVGFPPGDPRQVRYETQIGSAVPDTLTYDEENSTLHVGPGTFTGVPPEVWNYEVGGMRVVKKWFGYRKASPTSRRTSPLDDLHVTSWPGEWSVELVDLLSVLRRLTDLAPAQQALTTRIVHSPVVTVADLTSAGVLPPQPRADRARRRVVLDFGLPAEEP</sequence>
<dbReference type="AlphaFoldDB" id="A0A1G7SV54"/>
<evidence type="ECO:0000259" key="1">
    <source>
        <dbReference type="Pfam" id="PF18135"/>
    </source>
</evidence>
<feature type="domain" description="Type ISP restriction-modification enzyme LLaBIII C-terminal specificity" evidence="1">
    <location>
        <begin position="207"/>
        <end position="557"/>
    </location>
</feature>
<name>A0A1G7SV54_9ACTN</name>
<accession>A0A1G7SV54</accession>
<gene>
    <name evidence="2" type="ORF">SAMN05216260_116156</name>
</gene>
<dbReference type="InterPro" id="IPR002052">
    <property type="entry name" value="DNA_methylase_N6_adenine_CS"/>
</dbReference>
<dbReference type="Proteomes" id="UP000198614">
    <property type="component" value="Unassembled WGS sequence"/>
</dbReference>
<evidence type="ECO:0000313" key="3">
    <source>
        <dbReference type="Proteomes" id="UP000198614"/>
    </source>
</evidence>
<dbReference type="Pfam" id="PF18135">
    <property type="entry name" value="Type_ISP_C"/>
    <property type="match status" value="1"/>
</dbReference>
<reference evidence="2 3" key="1">
    <citation type="submission" date="2016-10" db="EMBL/GenBank/DDBJ databases">
        <authorList>
            <person name="de Groot N.N."/>
        </authorList>
    </citation>
    <scope>NUCLEOTIDE SEQUENCE [LARGE SCALE GENOMIC DNA]</scope>
    <source>
        <strain evidence="2 3">CGMCC 4.1859</strain>
    </source>
</reference>
<dbReference type="SUPFAM" id="SSF53335">
    <property type="entry name" value="S-adenosyl-L-methionine-dependent methyltransferases"/>
    <property type="match status" value="1"/>
</dbReference>
<dbReference type="Gene3D" id="3.40.50.150">
    <property type="entry name" value="Vaccinia Virus protein VP39"/>
    <property type="match status" value="1"/>
</dbReference>
<dbReference type="GO" id="GO:0008168">
    <property type="term" value="F:methyltransferase activity"/>
    <property type="evidence" value="ECO:0007669"/>
    <property type="project" value="InterPro"/>
</dbReference>
<dbReference type="GO" id="GO:0032259">
    <property type="term" value="P:methylation"/>
    <property type="evidence" value="ECO:0007669"/>
    <property type="project" value="InterPro"/>
</dbReference>
<protein>
    <recommendedName>
        <fullName evidence="1">Type ISP restriction-modification enzyme LLaBIII C-terminal specificity domain-containing protein</fullName>
    </recommendedName>
</protein>
<dbReference type="InterPro" id="IPR041635">
    <property type="entry name" value="Type_ISP_LLaBIII_C"/>
</dbReference>
<proteinExistence type="predicted"/>
<dbReference type="InterPro" id="IPR029063">
    <property type="entry name" value="SAM-dependent_MTases_sf"/>
</dbReference>
<evidence type="ECO:0000313" key="2">
    <source>
        <dbReference type="EMBL" id="SDG26996.1"/>
    </source>
</evidence>
<organism evidence="2 3">
    <name type="scientific">Streptomyces griseoaurantiacus</name>
    <dbReference type="NCBI Taxonomy" id="68213"/>
    <lineage>
        <taxon>Bacteria</taxon>
        <taxon>Bacillati</taxon>
        <taxon>Actinomycetota</taxon>
        <taxon>Actinomycetes</taxon>
        <taxon>Kitasatosporales</taxon>
        <taxon>Streptomycetaceae</taxon>
        <taxon>Streptomyces</taxon>
        <taxon>Streptomyces aurantiacus group</taxon>
    </lineage>
</organism>
<dbReference type="EMBL" id="FNAX01000016">
    <property type="protein sequence ID" value="SDG26996.1"/>
    <property type="molecule type" value="Genomic_DNA"/>
</dbReference>